<feature type="chain" id="PRO_5029641329" evidence="3">
    <location>
        <begin position="19"/>
        <end position="154"/>
    </location>
</feature>
<evidence type="ECO:0000313" key="5">
    <source>
        <dbReference type="Proteomes" id="UP000575029"/>
    </source>
</evidence>
<dbReference type="EMBL" id="VZRM01002422">
    <property type="protein sequence ID" value="NWV34045.1"/>
    <property type="molecule type" value="Genomic_DNA"/>
</dbReference>
<feature type="non-terminal residue" evidence="4">
    <location>
        <position position="1"/>
    </location>
</feature>
<dbReference type="Proteomes" id="UP000575029">
    <property type="component" value="Unassembled WGS sequence"/>
</dbReference>
<feature type="non-terminal residue" evidence="4">
    <location>
        <position position="154"/>
    </location>
</feature>
<feature type="transmembrane region" description="Helical" evidence="2">
    <location>
        <begin position="14"/>
        <end position="38"/>
    </location>
</feature>
<accession>A0A7K6E6T4</accession>
<feature type="region of interest" description="Disordered" evidence="1">
    <location>
        <begin position="49"/>
        <end position="76"/>
    </location>
</feature>
<evidence type="ECO:0000256" key="1">
    <source>
        <dbReference type="SAM" id="MobiDB-lite"/>
    </source>
</evidence>
<name>A0A7K6E6T4_9PASS</name>
<comment type="caution">
    <text evidence="4">The sequence shown here is derived from an EMBL/GenBank/DDBJ whole genome shotgun (WGS) entry which is preliminary data.</text>
</comment>
<evidence type="ECO:0000256" key="3">
    <source>
        <dbReference type="SAM" id="SignalP"/>
    </source>
</evidence>
<protein>
    <submittedName>
        <fullName evidence="4">TM221 protein</fullName>
    </submittedName>
</protein>
<dbReference type="InterPro" id="IPR029201">
    <property type="entry name" value="Jiraiya"/>
</dbReference>
<sequence length="154" mass="17224">ALALSMLLLFDSSAGIAGASILSSGILVLLIAIAHSLLCASRISQGIPGNSDPPQSLYENDSAQPGEIEEQNQRFRPEIQREFPEIQREFSFPALPAGEKEFQREFRREWMETPRMHRTLSAESGLLQGKKPWNVVSREMRNAMARRAKDSTLV</sequence>
<proteinExistence type="predicted"/>
<keyword evidence="5" id="KW-1185">Reference proteome</keyword>
<feature type="compositionally biased region" description="Polar residues" evidence="1">
    <location>
        <begin position="49"/>
        <end position="63"/>
    </location>
</feature>
<gene>
    <name evidence="4" type="primary">Tmem221</name>
    <name evidence="4" type="ORF">GRAPIC_R16129</name>
</gene>
<keyword evidence="2" id="KW-1133">Transmembrane helix</keyword>
<dbReference type="Pfam" id="PF15038">
    <property type="entry name" value="Jiraiya"/>
    <property type="match status" value="1"/>
</dbReference>
<dbReference type="AlphaFoldDB" id="A0A7K6E6T4"/>
<dbReference type="PANTHER" id="PTHR36132">
    <property type="entry name" value="TRANSMEMBRANE PROTEIN 221"/>
    <property type="match status" value="1"/>
</dbReference>
<keyword evidence="2" id="KW-0472">Membrane</keyword>
<evidence type="ECO:0000256" key="2">
    <source>
        <dbReference type="SAM" id="Phobius"/>
    </source>
</evidence>
<evidence type="ECO:0000313" key="4">
    <source>
        <dbReference type="EMBL" id="NWV34045.1"/>
    </source>
</evidence>
<feature type="signal peptide" evidence="3">
    <location>
        <begin position="1"/>
        <end position="18"/>
    </location>
</feature>
<dbReference type="InterPro" id="IPR053101">
    <property type="entry name" value="TM221"/>
</dbReference>
<dbReference type="PANTHER" id="PTHR36132:SF1">
    <property type="entry name" value="TRANSMEMBRANE PROTEIN 221"/>
    <property type="match status" value="1"/>
</dbReference>
<reference evidence="4 5" key="1">
    <citation type="submission" date="2019-09" db="EMBL/GenBank/DDBJ databases">
        <title>Bird 10,000 Genomes (B10K) Project - Family phase.</title>
        <authorList>
            <person name="Zhang G."/>
        </authorList>
    </citation>
    <scope>NUCLEOTIDE SEQUENCE [LARGE SCALE GENOMIC DNA]</scope>
    <source>
        <strain evidence="4">B10K-DU-029-50</strain>
        <tissue evidence="4">Heart</tissue>
    </source>
</reference>
<keyword evidence="2" id="KW-0812">Transmembrane</keyword>
<organism evidence="4 5">
    <name type="scientific">Grantiella picta</name>
    <dbReference type="NCBI Taxonomy" id="266360"/>
    <lineage>
        <taxon>Eukaryota</taxon>
        <taxon>Metazoa</taxon>
        <taxon>Chordata</taxon>
        <taxon>Craniata</taxon>
        <taxon>Vertebrata</taxon>
        <taxon>Euteleostomi</taxon>
        <taxon>Archelosauria</taxon>
        <taxon>Archosauria</taxon>
        <taxon>Dinosauria</taxon>
        <taxon>Saurischia</taxon>
        <taxon>Theropoda</taxon>
        <taxon>Coelurosauria</taxon>
        <taxon>Aves</taxon>
        <taxon>Neognathae</taxon>
        <taxon>Neoaves</taxon>
        <taxon>Telluraves</taxon>
        <taxon>Australaves</taxon>
        <taxon>Passeriformes</taxon>
        <taxon>Meliphagoidea</taxon>
        <taxon>Meliphagidae</taxon>
        <taxon>Grantiella</taxon>
    </lineage>
</organism>
<keyword evidence="3" id="KW-0732">Signal</keyword>